<organism evidence="1">
    <name type="scientific">Acidobacterium capsulatum</name>
    <dbReference type="NCBI Taxonomy" id="33075"/>
    <lineage>
        <taxon>Bacteria</taxon>
        <taxon>Pseudomonadati</taxon>
        <taxon>Acidobacteriota</taxon>
        <taxon>Terriglobia</taxon>
        <taxon>Terriglobales</taxon>
        <taxon>Acidobacteriaceae</taxon>
        <taxon>Acidobacterium</taxon>
    </lineage>
</organism>
<evidence type="ECO:0000313" key="1">
    <source>
        <dbReference type="EMBL" id="HGY93467.1"/>
    </source>
</evidence>
<gene>
    <name evidence="1" type="ORF">ENW50_02080</name>
</gene>
<accession>A0A7V5CSF4</accession>
<dbReference type="EMBL" id="DTKL01000015">
    <property type="protein sequence ID" value="HGY93467.1"/>
    <property type="molecule type" value="Genomic_DNA"/>
</dbReference>
<name>A0A7V5CSF4_9BACT</name>
<dbReference type="AlphaFoldDB" id="A0A7V5CSF4"/>
<protein>
    <submittedName>
        <fullName evidence="1">Uncharacterized protein</fullName>
    </submittedName>
</protein>
<reference evidence="1" key="1">
    <citation type="journal article" date="2020" name="mSystems">
        <title>Genome- and Community-Level Interaction Insights into Carbon Utilization and Element Cycling Functions of Hydrothermarchaeota in Hydrothermal Sediment.</title>
        <authorList>
            <person name="Zhou Z."/>
            <person name="Liu Y."/>
            <person name="Xu W."/>
            <person name="Pan J."/>
            <person name="Luo Z.H."/>
            <person name="Li M."/>
        </authorList>
    </citation>
    <scope>NUCLEOTIDE SEQUENCE [LARGE SCALE GENOMIC DNA]</scope>
    <source>
        <strain evidence="1">SpSt-855</strain>
    </source>
</reference>
<sequence>MMRGWMSWCSKRPTQANTGLVWGTQIVSTMKIDLFARPRDPDQYFFLIALETLALDSPHQPGEESAG</sequence>
<proteinExistence type="predicted"/>
<comment type="caution">
    <text evidence="1">The sequence shown here is derived from an EMBL/GenBank/DDBJ whole genome shotgun (WGS) entry which is preliminary data.</text>
</comment>